<feature type="domain" description="Peptidase M16 N-terminal" evidence="2">
    <location>
        <begin position="43"/>
        <end position="166"/>
    </location>
</feature>
<dbReference type="OrthoDB" id="9811314at2"/>
<evidence type="ECO:0000259" key="2">
    <source>
        <dbReference type="Pfam" id="PF00675"/>
    </source>
</evidence>
<organism evidence="4 5">
    <name type="scientific">Sulfobacillus thermosulfidooxidans (strain DSM 9293 / VKM B-1269 / AT-1)</name>
    <dbReference type="NCBI Taxonomy" id="929705"/>
    <lineage>
        <taxon>Bacteria</taxon>
        <taxon>Bacillati</taxon>
        <taxon>Bacillota</taxon>
        <taxon>Clostridia</taxon>
        <taxon>Eubacteriales</taxon>
        <taxon>Clostridiales Family XVII. Incertae Sedis</taxon>
        <taxon>Sulfobacillus</taxon>
    </lineage>
</organism>
<name>A0A1W1WJX4_SULTA</name>
<keyword evidence="5" id="KW-1185">Reference proteome</keyword>
<dbReference type="AlphaFoldDB" id="A0A1W1WJX4"/>
<dbReference type="PANTHER" id="PTHR11851">
    <property type="entry name" value="METALLOPROTEASE"/>
    <property type="match status" value="1"/>
</dbReference>
<dbReference type="InterPro" id="IPR050361">
    <property type="entry name" value="MPP/UQCRC_Complex"/>
</dbReference>
<dbReference type="PANTHER" id="PTHR11851:SF49">
    <property type="entry name" value="MITOCHONDRIAL-PROCESSING PEPTIDASE SUBUNIT ALPHA"/>
    <property type="match status" value="1"/>
</dbReference>
<reference evidence="5" key="1">
    <citation type="submission" date="2017-04" db="EMBL/GenBank/DDBJ databases">
        <authorList>
            <person name="Varghese N."/>
            <person name="Submissions S."/>
        </authorList>
    </citation>
    <scope>NUCLEOTIDE SEQUENCE [LARGE SCALE GENOMIC DNA]</scope>
    <source>
        <strain evidence="5">DSM 9293</strain>
    </source>
</reference>
<dbReference type="InterPro" id="IPR011765">
    <property type="entry name" value="Pept_M16_N"/>
</dbReference>
<gene>
    <name evidence="4" type="ORF">SAMN00768000_2913</name>
</gene>
<dbReference type="InterPro" id="IPR011249">
    <property type="entry name" value="Metalloenz_LuxS/M16"/>
</dbReference>
<dbReference type="RefSeq" id="WP_081503103.1">
    <property type="nucleotide sequence ID" value="NZ_FWWY01000001.1"/>
</dbReference>
<evidence type="ECO:0000256" key="1">
    <source>
        <dbReference type="ARBA" id="ARBA00007261"/>
    </source>
</evidence>
<dbReference type="Proteomes" id="UP000192660">
    <property type="component" value="Unassembled WGS sequence"/>
</dbReference>
<dbReference type="Pfam" id="PF00675">
    <property type="entry name" value="Peptidase_M16"/>
    <property type="match status" value="1"/>
</dbReference>
<evidence type="ECO:0000259" key="3">
    <source>
        <dbReference type="Pfam" id="PF05193"/>
    </source>
</evidence>
<dbReference type="Gene3D" id="3.30.830.10">
    <property type="entry name" value="Metalloenzyme, LuxS/M16 peptidase-like"/>
    <property type="match status" value="2"/>
</dbReference>
<dbReference type="EMBL" id="FWWY01000001">
    <property type="protein sequence ID" value="SMC06614.1"/>
    <property type="molecule type" value="Genomic_DNA"/>
</dbReference>
<dbReference type="STRING" id="28034.BFX07_13080"/>
<evidence type="ECO:0000313" key="5">
    <source>
        <dbReference type="Proteomes" id="UP000192660"/>
    </source>
</evidence>
<dbReference type="InterPro" id="IPR007863">
    <property type="entry name" value="Peptidase_M16_C"/>
</dbReference>
<proteinExistence type="inferred from homology"/>
<dbReference type="Pfam" id="PF05193">
    <property type="entry name" value="Peptidase_M16_C"/>
    <property type="match status" value="1"/>
</dbReference>
<protein>
    <submittedName>
        <fullName evidence="4">Predicted Zn-dependent peptidase</fullName>
    </submittedName>
</protein>
<evidence type="ECO:0000313" key="4">
    <source>
        <dbReference type="EMBL" id="SMC06614.1"/>
    </source>
</evidence>
<comment type="similarity">
    <text evidence="1">Belongs to the peptidase M16 family.</text>
</comment>
<sequence>MASSQDSQNARAMKGRRIAINYLTTLPSGMSVIWDDYGSLGTTAIAFYVRVGSRDEHGHQYGAAHFLEHAVFKGAGPWSARDIANLQDQLGGEINAFTTRDYTVYYAKVLASKAPQALHLLWTLISDPWLDDNDIGKERQVILEELLEAQDDLEDRSGELYMAALFPDPDFHHDVLGTKESLMHFDGRQLRNFYHQFYFPSNIVLVLSGEGVDALREQVQEYQWPLRPQGLPTPRKPLAVMPRIQLLRQAGEQVHLTMGVPAPPLGHVEYDATLILSTILAGQNSSRLWQRLREDEGLVYTVSSSYSALKDWAELSIYMALSPRSVPRALEAVREEIQLLMHEPPSLEEREWALTQAETSMAFAMETPDGRMMRLGPYGLYGWVPLDPKERLAQLEQVTCADITALAQQLFSQNPWALAACGPIGSIEQVLEGGFSA</sequence>
<dbReference type="GO" id="GO:0046872">
    <property type="term" value="F:metal ion binding"/>
    <property type="evidence" value="ECO:0007669"/>
    <property type="project" value="InterPro"/>
</dbReference>
<feature type="domain" description="Peptidase M16 C-terminal" evidence="3">
    <location>
        <begin position="188"/>
        <end position="351"/>
    </location>
</feature>
<dbReference type="SUPFAM" id="SSF63411">
    <property type="entry name" value="LuxS/MPP-like metallohydrolase"/>
    <property type="match status" value="2"/>
</dbReference>
<accession>A0A1W1WJX4</accession>